<feature type="compositionally biased region" description="Low complexity" evidence="17">
    <location>
        <begin position="218"/>
        <end position="230"/>
    </location>
</feature>
<dbReference type="InterPro" id="IPR042222">
    <property type="entry name" value="Dynein_2_N"/>
</dbReference>
<dbReference type="GO" id="GO:0031514">
    <property type="term" value="C:motile cilium"/>
    <property type="evidence" value="ECO:0007669"/>
    <property type="project" value="UniProtKB-SubCell"/>
</dbReference>
<keyword evidence="12" id="KW-0969">Cilium</keyword>
<dbReference type="FunFam" id="3.40.50.300:FF:000044">
    <property type="entry name" value="Dynein heavy chain 5, axonemal"/>
    <property type="match status" value="1"/>
</dbReference>
<feature type="coiled-coil region" evidence="16">
    <location>
        <begin position="1036"/>
        <end position="1066"/>
    </location>
</feature>
<proteinExistence type="inferred from homology"/>
<dbReference type="Proteomes" id="UP001209570">
    <property type="component" value="Unassembled WGS sequence"/>
</dbReference>
<dbReference type="Gene3D" id="1.20.58.1120">
    <property type="match status" value="1"/>
</dbReference>
<dbReference type="Gene3D" id="1.20.140.100">
    <property type="entry name" value="Dynein heavy chain, N-terminal domain 2"/>
    <property type="match status" value="1"/>
</dbReference>
<organism evidence="28 29">
    <name type="scientific">Pythium insidiosum</name>
    <name type="common">Pythiosis disease agent</name>
    <dbReference type="NCBI Taxonomy" id="114742"/>
    <lineage>
        <taxon>Eukaryota</taxon>
        <taxon>Sar</taxon>
        <taxon>Stramenopiles</taxon>
        <taxon>Oomycota</taxon>
        <taxon>Peronosporomycetes</taxon>
        <taxon>Pythiales</taxon>
        <taxon>Pythiaceae</taxon>
        <taxon>Pythium</taxon>
    </lineage>
</organism>
<feature type="compositionally biased region" description="Low complexity" evidence="17">
    <location>
        <begin position="143"/>
        <end position="152"/>
    </location>
</feature>
<dbReference type="FunFam" id="3.40.50.300:FF:000362">
    <property type="entry name" value="Dynein, axonemal, heavy chain 6"/>
    <property type="match status" value="1"/>
</dbReference>
<dbReference type="FunFam" id="1.10.8.710:FF:000004">
    <property type="entry name" value="Dynein axonemal heavy chain 6"/>
    <property type="match status" value="1"/>
</dbReference>
<dbReference type="FunFam" id="1.20.920.30:FF:000002">
    <property type="entry name" value="Dynein axonemal heavy chain 3"/>
    <property type="match status" value="1"/>
</dbReference>
<evidence type="ECO:0000256" key="11">
    <source>
        <dbReference type="ARBA" id="ARBA00023054"/>
    </source>
</evidence>
<evidence type="ECO:0008006" key="30">
    <source>
        <dbReference type="Google" id="ProtNLM"/>
    </source>
</evidence>
<feature type="compositionally biased region" description="Polar residues" evidence="17">
    <location>
        <begin position="1"/>
        <end position="14"/>
    </location>
</feature>
<feature type="domain" description="Dynein heavy chain hydrolytic ATP-binding dynein motor region" evidence="20">
    <location>
        <begin position="1644"/>
        <end position="1970"/>
    </location>
</feature>
<dbReference type="GO" id="GO:0005524">
    <property type="term" value="F:ATP binding"/>
    <property type="evidence" value="ECO:0007669"/>
    <property type="project" value="UniProtKB-KW"/>
</dbReference>
<feature type="domain" description="Dynein heavy chain AAA module D4" evidence="22">
    <location>
        <begin position="2729"/>
        <end position="2992"/>
    </location>
</feature>
<keyword evidence="13" id="KW-0505">Motor protein</keyword>
<dbReference type="FunFam" id="1.10.8.1220:FF:000001">
    <property type="entry name" value="Dynein axonemal heavy chain 5"/>
    <property type="match status" value="1"/>
</dbReference>
<dbReference type="FunFam" id="3.40.50.300:FF:002141">
    <property type="entry name" value="Dynein heavy chain"/>
    <property type="match status" value="1"/>
</dbReference>
<evidence type="ECO:0000259" key="27">
    <source>
        <dbReference type="Pfam" id="PF18199"/>
    </source>
</evidence>
<dbReference type="InterPro" id="IPR042228">
    <property type="entry name" value="Dynein_linker_3"/>
</dbReference>
<evidence type="ECO:0000256" key="1">
    <source>
        <dbReference type="ARBA" id="ARBA00004230"/>
    </source>
</evidence>
<dbReference type="FunFam" id="1.20.58.1120:FF:000001">
    <property type="entry name" value="dynein heavy chain 2, axonemal"/>
    <property type="match status" value="1"/>
</dbReference>
<dbReference type="PANTHER" id="PTHR22878:SF70">
    <property type="entry name" value="DYNEIN HEAVY CHAIN 2, AXONEMAL"/>
    <property type="match status" value="1"/>
</dbReference>
<evidence type="ECO:0000256" key="3">
    <source>
        <dbReference type="ARBA" id="ARBA00008887"/>
    </source>
</evidence>
<dbReference type="Pfam" id="PF12775">
    <property type="entry name" value="AAA_7"/>
    <property type="match status" value="1"/>
</dbReference>
<evidence type="ECO:0000256" key="6">
    <source>
        <dbReference type="ARBA" id="ARBA00022737"/>
    </source>
</evidence>
<dbReference type="Pfam" id="PF12777">
    <property type="entry name" value="MT"/>
    <property type="match status" value="1"/>
</dbReference>
<keyword evidence="9" id="KW-0282">Flagellum</keyword>
<dbReference type="Pfam" id="PF17857">
    <property type="entry name" value="AAA_lid_1"/>
    <property type="match status" value="1"/>
</dbReference>
<dbReference type="Gene3D" id="3.20.180.20">
    <property type="entry name" value="Dynein heavy chain, N-terminal domain 2"/>
    <property type="match status" value="1"/>
</dbReference>
<evidence type="ECO:0000259" key="24">
    <source>
        <dbReference type="Pfam" id="PF17852"/>
    </source>
</evidence>
<feature type="coiled-coil region" evidence="16">
    <location>
        <begin position="3234"/>
        <end position="3285"/>
    </location>
</feature>
<dbReference type="Gene3D" id="1.20.920.20">
    <property type="match status" value="1"/>
</dbReference>
<feature type="domain" description="Dynein heavy chain ATP-binding dynein motor region" evidence="23">
    <location>
        <begin position="3381"/>
        <end position="3602"/>
    </location>
</feature>
<dbReference type="Gene3D" id="1.20.920.30">
    <property type="match status" value="1"/>
</dbReference>
<feature type="region of interest" description="Disordered" evidence="17">
    <location>
        <begin position="218"/>
        <end position="256"/>
    </location>
</feature>
<dbReference type="Gene3D" id="1.10.8.710">
    <property type="match status" value="1"/>
</dbReference>
<dbReference type="InterPro" id="IPR026983">
    <property type="entry name" value="DHC"/>
</dbReference>
<dbReference type="InterPro" id="IPR041466">
    <property type="entry name" value="Dynein_AAA5_ext"/>
</dbReference>
<reference evidence="28" key="1">
    <citation type="submission" date="2021-12" db="EMBL/GenBank/DDBJ databases">
        <title>Prjna785345.</title>
        <authorList>
            <person name="Rujirawat T."/>
            <person name="Krajaejun T."/>
        </authorList>
    </citation>
    <scope>NUCLEOTIDE SEQUENCE</scope>
    <source>
        <strain evidence="28">Pi057C3</strain>
    </source>
</reference>
<dbReference type="FunFam" id="3.10.490.20:FF:000001">
    <property type="entry name" value="dynein heavy chain 7, axonemal"/>
    <property type="match status" value="1"/>
</dbReference>
<keyword evidence="4" id="KW-0963">Cytoplasm</keyword>
<dbReference type="Pfam" id="PF12774">
    <property type="entry name" value="AAA_6"/>
    <property type="match status" value="1"/>
</dbReference>
<feature type="region of interest" description="Disordered" evidence="17">
    <location>
        <begin position="294"/>
        <end position="339"/>
    </location>
</feature>
<dbReference type="GO" id="GO:0008569">
    <property type="term" value="F:minus-end-directed microtubule motor activity"/>
    <property type="evidence" value="ECO:0007669"/>
    <property type="project" value="InterPro"/>
</dbReference>
<evidence type="ECO:0000259" key="26">
    <source>
        <dbReference type="Pfam" id="PF18198"/>
    </source>
</evidence>
<name>A0AAD5M5R6_PYTIN</name>
<dbReference type="InterPro" id="IPR043160">
    <property type="entry name" value="Dynein_C_barrel"/>
</dbReference>
<dbReference type="FunFam" id="3.40.50.300:FF:000223">
    <property type="entry name" value="Dynein heavy chain 3, axonemal"/>
    <property type="match status" value="1"/>
</dbReference>
<dbReference type="Pfam" id="PF12780">
    <property type="entry name" value="AAA_8"/>
    <property type="match status" value="1"/>
</dbReference>
<evidence type="ECO:0000256" key="10">
    <source>
        <dbReference type="ARBA" id="ARBA00023017"/>
    </source>
</evidence>
<evidence type="ECO:0000256" key="7">
    <source>
        <dbReference type="ARBA" id="ARBA00022741"/>
    </source>
</evidence>
<dbReference type="SUPFAM" id="SSF52540">
    <property type="entry name" value="P-loop containing nucleoside triphosphate hydrolases"/>
    <property type="match status" value="4"/>
</dbReference>
<keyword evidence="5" id="KW-0493">Microtubule</keyword>
<dbReference type="InterPro" id="IPR041658">
    <property type="entry name" value="AAA_lid_11"/>
</dbReference>
<dbReference type="FunFam" id="3.40.50.300:FF:001328">
    <property type="entry name" value="Dynein heavy chain 6, axonemal"/>
    <property type="match status" value="1"/>
</dbReference>
<dbReference type="InterPro" id="IPR035699">
    <property type="entry name" value="AAA_6"/>
</dbReference>
<keyword evidence="15" id="KW-0966">Cell projection</keyword>
<dbReference type="InterPro" id="IPR013602">
    <property type="entry name" value="Dynein_heavy_linker"/>
</dbReference>
<dbReference type="Gene3D" id="3.40.50.300">
    <property type="entry name" value="P-loop containing nucleotide triphosphate hydrolases"/>
    <property type="match status" value="5"/>
</dbReference>
<evidence type="ECO:0000256" key="5">
    <source>
        <dbReference type="ARBA" id="ARBA00022701"/>
    </source>
</evidence>
<evidence type="ECO:0000313" key="29">
    <source>
        <dbReference type="Proteomes" id="UP001209570"/>
    </source>
</evidence>
<evidence type="ECO:0000259" key="18">
    <source>
        <dbReference type="Pfam" id="PF03028"/>
    </source>
</evidence>
<feature type="region of interest" description="Disordered" evidence="17">
    <location>
        <begin position="590"/>
        <end position="610"/>
    </location>
</feature>
<comment type="caution">
    <text evidence="28">The sequence shown here is derived from an EMBL/GenBank/DDBJ whole genome shotgun (WGS) entry which is preliminary data.</text>
</comment>
<evidence type="ECO:0000259" key="22">
    <source>
        <dbReference type="Pfam" id="PF12780"/>
    </source>
</evidence>
<evidence type="ECO:0000259" key="19">
    <source>
        <dbReference type="Pfam" id="PF08393"/>
    </source>
</evidence>
<feature type="domain" description="Dynein heavy chain 3 AAA+ lid" evidence="25">
    <location>
        <begin position="2563"/>
        <end position="2658"/>
    </location>
</feature>
<protein>
    <recommendedName>
        <fullName evidence="30">Dynein heavy chain</fullName>
    </recommendedName>
</protein>
<keyword evidence="8" id="KW-0067">ATP-binding</keyword>
<sequence length="4442" mass="498374">MNRGNASVASSPERPSSDAAQPPSSPTTKWSQMSERSLLSLHGGTSFSHARGSPKKSPVRIARLKMLQSAINTRNCNVQDRSDEHVEVMRSQRLLRQDSHDSLLSAQDDIEDIMGPLGGLTGARSALDGAPPRKKQRKTPQHSASSSALPTSPLRPSPSDPMLPASPVTASLVLEDRGYYRLSDRIGASYTPSARALSIESISEFTRREMYAPVNHLSASSKSLSISRSSPTKASVATNPAIDRSISPSKRQLEASEIDAAHASETRSADADVDPSAELSVYVEGSRAFARHVQNSQGIFRAPSPKKPKKDKPRAQFPLSLDDHDSPMSPPVSPNAGSRVVLDPLESTARTYEMEKKRYLQTMEAYWRQVDQYTARARQSPMDLERPPRILRRLQVPQPRGLDREGVQAFDERCESMIADIFQEVYSDYYETVARSMLSYDLLDASTSRRMNIYPPFLRAEQKCIATAHVRIEQQLFAIHPVAIALQEQWLLEAPPVEWDLTPHAGESAGNGFASILFIDVMSPAFRAALPRTVPHFVDAISRRADLVKDCLKTKGAAKTASVSPTKKLGQESAPPSPEKLLQDRIALEGLGSNPQQPSTPRKEQMPHSSAVVDVEDADMTKYHGFIGVLNAAAVLMARNLRESVESSINELVSFFQQFSSPTYQGEAALLLAVDCVSAGASSNALSESARPLTGGINIAGVAQIHECFHIEPSPHVLKDKITSCVNLIVESAQNFPRIDAQTKLPSRFRNVSTLGPSTMTLDDEFVRAAKKRLLDVITEHLKDPESVLQRFEPYVFVMNGVYETKVNNLLEQVESSSREGGGGDGAPQSTGEVLALLRNELASLKQLEERVVSDIEDKYSFQLFAVTCTDVKQKLVTRIRSFGAKILSKVSSDNTAQMNSMIAEYEKIVQRLITEPLDSFELKALDAFYVSSLQTIEALNMNLYDDVCARLQFLKEHDYQMNRDEIQLFFNAFRWPENIKGFQRKSMELQTKRQHELELLVEGRQEQLVTQFSSLQRRIEKMRDYANLNDPGSILKRIEAVRKALEEAETEAEAIKEQETTLGMNVTNNDTALSEIQEMLNPIEKLWTTIAQTMEKVTFSREAPLASVNGEDMERDCDQFRRTIVKIIKECEKNLDIYAVAITMAQEVKKTLDEMLDSFIPLMNLVCTPGIRQRHWEEIERITGIDVQVHDATNMNQLIALGLHRFTAQIEETCVSASKEFSLEKALDKMESEWVGVKFGTKEYRTTGTSILCGTDEIQQIIDDQIVKTQSMRGSRYNKPYLERILRWEKLLITIQDIMDNWIKVQATWLYLEPIFSSDDIMRQMPTEGALFRKVDATWRRNMADTVQNPLVLKVAEHEDLLPSLQQSNLDLETIQKGLNDYLETKRLYFPRFFFLSNDELLEILSETKDPLRVQPHLKKAFDGIAQLEFQENLDITAMLSPENEKVPFPYEKIQQTLINPNNSGGNVEVWLEEVEMTMRKSVAWHLDQSIADYPTKDRLQWVQQWPGQIVLAVNQTMWTQQTEQALGGGGGASDRADASTTIRRLDAVKAHLETLRSELTRTVELVRGELPKLIRITLGALVVMDVHNRDTIAELVDLKVGDKNDFDWLAQLRYYWLDGGVSATTGKPASLECRMINTMALYAYEYLGNTMRLVITPLTDRCYRTLTGAIHLNLGGAPEGPAGTGKTETTKDLAKAIAIQCVVTNCSDGLDYLAMGKFFKGLASSGAWACFDEFNRIQLEVLSVIAQQILCIQLAKAQHVATFVFEGTELRLNPTCCPFITMNPGYAGRAELPDNLKVLFRTVAMMVPDYAMIAEIMLYSYGYTDASALSKKITTTYTLCSEQLSSQSHYDYGMRAVMAVLRAAGNLKRAEGHLREDTLVLRSIIDVNLPKFLSPDVPLFNGIVSDLFPGVVIEPPDRRDMLDGINVVCQRLNLQPVPSFVEKVIQIYDMMIVRHGYMVVGMPFSGKTSSWRVLGDVLEYLHARFPDDPRWTEVQVAVINPKSVTMGQLYGQFDAVSHEWRDGVLAINFRNLANARTPARKWLLFDGPVDAVWIENMNTVLDDNKKLCLMSGEIIAMSNVMSMMFEPMDLLVASPATVSRCGMIYMEPEQLGWMPLLDSWLDLITIGPDGARTPAAMAALAAGNDAGGGSITIPALELSQDQRVLVTFLFSWLVEPCLAFVRKELVELSPTVDSNLVQSLLQIFEAQLVRLPKDIPLPKKRAAIESAFLFALTWSVGESVNADGRIKFCEFLRAVLENVNAIDTKYVTVSRALQVRKWIKPAFDDIIQALQTVGAGGGAGNTSKSGGGAVTFNFMMPPPAKGNFHDYYFNIEDLKWQRWEELLKDYVIPPGTPFNQIVVPTIYTAQLETLVALLIQNKRKVLVCGPTGTGKSCYLSAILNETLPQDKYSVVMLAFSAKTSANMTQNIIDGKLDKRRKGVFGPPVGKDAIVFVDDLNMPMVETYGAQPPIELIRQLIDSGGYYDLKDMTWRKIIDTIVVAAMGPPGGGRNNVTPRLLRHFNLLCFSEFDDATLTRIFSTILTSYLQTNSFVPEVKRLADAVVAATLETYQLAMKALLPTPKKSHYTFNLRDFSRIVQGIMLVAPSDQFTANSLVKLWVHESLRVIGDRLVDDEDREWFNDVQKKMTIKHFASNFDKVFATLKRGREGPVTATDMRNLFFGDYMDPDASPRRYNEVDVSLDGAYDGIARLIACLDGYLTEYNGISRKPMNLVMFLFAIEHLSRIIRVLNMPGGNALLVGVGGSGRQSLTRLAAFIVDFEIKQIEISKNYTMNEWREDMKDVLRLAGTGARPLVFLFSDTQIKYDGFVEDINNMLNSGEIPNLFPYDERVAICEAVRPHVKEKLGKTVGDNMSPAQLYSFFVQRVRSNLHIVLACSPIGDAFRDRLRKFPSLINCCTIDWFTAWPADALVAVAEKFLADVEMDSAAVRSAIVDTCQYFHVSVMDHSVRFLKQLRRQNYVTPTSYLELIIAFKTFLARRRESVQNARNRYLVGLDKLQFAEQNVSVMRKELTDLQPVLDKSKKDTDALMEEIKSKLPAVEKTRAEVQADVAVADASKAVCEQQKASVEADLAEAIPALEEALKALDTIKPSEINEVKSMANPPAGVKLVCEGVCVMLGIKPARIPDPQDPSKRIMDYWGPSQKMLSDPAFITTLKKFDKDNLDPKIMKVVVSKYIADENFSPEKAEKASKAAAGLCKWVHAMALYDNVSKVVAPKREALRIAEEALEETMQKLNEKLAQLKEVEDGLADLQQQFDAAMQQKENLEYQVDLTGKKLVRAATLIESLGGEKTRWTEFAADLASQYSRLTGDVLVAAGVVAYLGPFTSVFRHDAVMEWVQRCKKLGIPCSDSPSLNGTLGDPVQIRKWNIDGLPTDSFSVDNGIIVFNSRRWPLMIDPQGQANKWIRNMEKNNKLVVIKLTDGDYMRTLENAVQFGTPVLLENVGEELDPSLEPLLLKQTFKQGGVTCIRLGDSTVEYSENFRFYITTKFRNPHYLPEVSVKVTLLNFMITPRGLEDQLLGIVVAQERPDLEEQKNKLIVQNAKNKALLKEIEDKILHILSSSEGNILEDENAINTMNQSKNVADDIKKEQKIAETTEKEIDTVRQGYQPVAYSSQVLFFCIDQLANIEPVYQYSLSWFINLFILSINQSERSPDITQRLQNLDKHFTYSLYRNICRSLLEKDKLMFSFLLCISIKQGRNEIDSTEWYFLLTGGIALSDPPPNPAKLWLSDKQWAEFSRLSALPAFQGILEEFLEFSDQWKAVYDSPEGHTLAFPGLMNSVSPFRRLLGLRCIRPDLLVVGVQLFLVKEMGEQFVKPPQFDLALSYSDSNVSSPLVFILSPGSDPMSAVLKFADSLQQKCEAISLGQGQGPIAERLISRAREAGTWVVLQNCHLAPSWMPVMEKIAEDIKLENTHKDFRMWCTTYPSNVFPAAVLQNGVKMTNEPPQGLRANLLGSYMSDPIGENGFLESVVKGPEFRRLLFALCFFHALVRERRQFGPLGWNIQYEFNESDLSISIRQLAMFVDENEEIPLRALRYTAGECNYGGRVTDDKDRRTLMCILGRFYTMDVFDEAYSFDDRGVYKLPPDGTHETFVKFIESLPLVAPPGVFGLHDNATITKDQNQTTKLCNDILLTQSSGGSSSSSAMSQEDMVESVASDILQRLPDNFDMEVAQIRYPVQWDESMNTVLCQELVRFNNLISTIRGSLVSLRKALKGLVVMSAELENVSQSLFYGKIPVMWAGRSYPSLKPLGSYVNDLLERIAFFSKWLNDKPPTVYWISGFFFTQAFLTGASQNYARKYTLPIDQLGFDHEPMPRNDYSQKPKDGVYVRGLFLEGAKWCKTEGSLAESDAKVLFSLAPVILFRPVRKSEMNLLNCYTCPVYKTSERRGTLSTTGHSTNFICYIRLPSNKPENHWVARGVAMLTQLDD</sequence>
<dbReference type="InterPro" id="IPR004273">
    <property type="entry name" value="Dynein_heavy_D6_P-loop"/>
</dbReference>
<dbReference type="FunFam" id="1.10.287.2620:FF:000002">
    <property type="entry name" value="Dynein heavy chain 2, axonemal"/>
    <property type="match status" value="1"/>
</dbReference>
<feature type="domain" description="Dynein heavy chain C-terminal" evidence="27">
    <location>
        <begin position="4136"/>
        <end position="4438"/>
    </location>
</feature>
<dbReference type="InterPro" id="IPR027417">
    <property type="entry name" value="P-loop_NTPase"/>
</dbReference>
<evidence type="ECO:0000256" key="4">
    <source>
        <dbReference type="ARBA" id="ARBA00022490"/>
    </source>
</evidence>
<keyword evidence="29" id="KW-1185">Reference proteome</keyword>
<dbReference type="EMBL" id="JAKCXM010000044">
    <property type="protein sequence ID" value="KAJ0405499.1"/>
    <property type="molecule type" value="Genomic_DNA"/>
</dbReference>
<evidence type="ECO:0000256" key="12">
    <source>
        <dbReference type="ARBA" id="ARBA00023069"/>
    </source>
</evidence>
<comment type="subcellular location">
    <subcellularLocation>
        <location evidence="1">Cell projection</location>
        <location evidence="1">Cilium</location>
        <location evidence="1">Flagellum</location>
    </subcellularLocation>
    <subcellularLocation>
        <location evidence="2">Cytoplasm</location>
        <location evidence="2">Cytoskeleton</location>
        <location evidence="2">Cilium axoneme</location>
    </subcellularLocation>
</comment>
<dbReference type="InterPro" id="IPR041228">
    <property type="entry name" value="Dynein_C"/>
</dbReference>
<dbReference type="Gene3D" id="3.10.490.20">
    <property type="match status" value="1"/>
</dbReference>
<dbReference type="GO" id="GO:0051959">
    <property type="term" value="F:dynein light intermediate chain binding"/>
    <property type="evidence" value="ECO:0007669"/>
    <property type="project" value="InterPro"/>
</dbReference>
<dbReference type="PANTHER" id="PTHR22878">
    <property type="entry name" value="DYNEIN HEAVY CHAIN 6, AXONEMAL-LIKE-RELATED"/>
    <property type="match status" value="1"/>
</dbReference>
<dbReference type="InterPro" id="IPR043157">
    <property type="entry name" value="Dynein_AAA1S"/>
</dbReference>
<feature type="region of interest" description="Disordered" evidence="17">
    <location>
        <begin position="115"/>
        <end position="166"/>
    </location>
</feature>
<evidence type="ECO:0000256" key="15">
    <source>
        <dbReference type="ARBA" id="ARBA00023273"/>
    </source>
</evidence>
<evidence type="ECO:0000256" key="2">
    <source>
        <dbReference type="ARBA" id="ARBA00004430"/>
    </source>
</evidence>
<dbReference type="InterPro" id="IPR042219">
    <property type="entry name" value="AAA_lid_11_sf"/>
</dbReference>
<dbReference type="Pfam" id="PF12781">
    <property type="entry name" value="AAA_9"/>
    <property type="match status" value="1"/>
</dbReference>
<evidence type="ECO:0000259" key="20">
    <source>
        <dbReference type="Pfam" id="PF12774"/>
    </source>
</evidence>
<evidence type="ECO:0000256" key="8">
    <source>
        <dbReference type="ARBA" id="ARBA00022840"/>
    </source>
</evidence>
<dbReference type="GO" id="GO:0005858">
    <property type="term" value="C:axonemal dynein complex"/>
    <property type="evidence" value="ECO:0007669"/>
    <property type="project" value="UniProtKB-ARBA"/>
</dbReference>
<keyword evidence="7" id="KW-0547">Nucleotide-binding</keyword>
<evidence type="ECO:0000256" key="16">
    <source>
        <dbReference type="SAM" id="Coils"/>
    </source>
</evidence>
<keyword evidence="11 16" id="KW-0175">Coiled coil</keyword>
<dbReference type="InterPro" id="IPR041589">
    <property type="entry name" value="DNAH3_AAA_lid_1"/>
</dbReference>
<dbReference type="FunFam" id="3.20.180.20:FF:000003">
    <property type="entry name" value="Dynein heavy chain 12, axonemal"/>
    <property type="match status" value="1"/>
</dbReference>
<dbReference type="Gene3D" id="1.10.8.720">
    <property type="entry name" value="Region D6 of dynein motor"/>
    <property type="match status" value="1"/>
</dbReference>
<comment type="similarity">
    <text evidence="3">Belongs to the dynein heavy chain family.</text>
</comment>
<dbReference type="Pfam" id="PF03028">
    <property type="entry name" value="Dynein_heavy"/>
    <property type="match status" value="1"/>
</dbReference>
<dbReference type="GO" id="GO:0045505">
    <property type="term" value="F:dynein intermediate chain binding"/>
    <property type="evidence" value="ECO:0007669"/>
    <property type="project" value="InterPro"/>
</dbReference>
<evidence type="ECO:0000313" key="28">
    <source>
        <dbReference type="EMBL" id="KAJ0405499.1"/>
    </source>
</evidence>
<dbReference type="Pfam" id="PF08393">
    <property type="entry name" value="DHC_N2"/>
    <property type="match status" value="1"/>
</dbReference>
<dbReference type="InterPro" id="IPR035706">
    <property type="entry name" value="AAA_9"/>
</dbReference>
<keyword evidence="6" id="KW-0677">Repeat</keyword>
<evidence type="ECO:0000259" key="25">
    <source>
        <dbReference type="Pfam" id="PF17857"/>
    </source>
</evidence>
<dbReference type="FunFam" id="1.20.920.20:FF:000006">
    <property type="entry name" value="Dynein, axonemal, heavy chain 6"/>
    <property type="match status" value="1"/>
</dbReference>
<dbReference type="Pfam" id="PF18199">
    <property type="entry name" value="Dynein_C"/>
    <property type="match status" value="1"/>
</dbReference>
<dbReference type="InterPro" id="IPR024317">
    <property type="entry name" value="Dynein_heavy_chain_D4_dom"/>
</dbReference>
<dbReference type="Gene3D" id="1.10.472.130">
    <property type="match status" value="1"/>
</dbReference>
<dbReference type="Gene3D" id="1.20.1270.280">
    <property type="match status" value="1"/>
</dbReference>
<accession>A0AAD5M5R6</accession>
<dbReference type="Pfam" id="PF17852">
    <property type="entry name" value="Dynein_AAA_lid"/>
    <property type="match status" value="1"/>
</dbReference>
<dbReference type="FunFam" id="1.10.8.720:FF:000001">
    <property type="entry name" value="dynein heavy chain 7, axonemal"/>
    <property type="match status" value="1"/>
</dbReference>
<dbReference type="Gene3D" id="1.10.287.2620">
    <property type="match status" value="1"/>
</dbReference>
<feature type="domain" description="Dynein heavy chain region D6 P-loop" evidence="18">
    <location>
        <begin position="3847"/>
        <end position="3957"/>
    </location>
</feature>
<dbReference type="Gene3D" id="6.10.140.1060">
    <property type="match status" value="1"/>
</dbReference>
<feature type="domain" description="Dynein heavy chain AAA lid" evidence="26">
    <location>
        <begin position="3992"/>
        <end position="4130"/>
    </location>
</feature>
<dbReference type="FunFam" id="1.20.1270.280:FF:000001">
    <property type="entry name" value="dynein heavy chain 7, axonemal"/>
    <property type="match status" value="1"/>
</dbReference>
<evidence type="ECO:0000256" key="9">
    <source>
        <dbReference type="ARBA" id="ARBA00022846"/>
    </source>
</evidence>
<dbReference type="GO" id="GO:0003341">
    <property type="term" value="P:cilium movement"/>
    <property type="evidence" value="ECO:0007669"/>
    <property type="project" value="UniProtKB-ARBA"/>
</dbReference>
<gene>
    <name evidence="28" type="ORF">P43SY_011347</name>
</gene>
<feature type="compositionally biased region" description="Polar residues" evidence="17">
    <location>
        <begin position="27"/>
        <end position="48"/>
    </location>
</feature>
<feature type="domain" description="Dynein heavy chain AAA 5 extension" evidence="24">
    <location>
        <begin position="2171"/>
        <end position="2343"/>
    </location>
</feature>
<dbReference type="FunFam" id="1.20.140.100:FF:000004">
    <property type="entry name" value="Dynein axonemal heavy chain 6"/>
    <property type="match status" value="1"/>
</dbReference>
<evidence type="ECO:0000259" key="21">
    <source>
        <dbReference type="Pfam" id="PF12777"/>
    </source>
</evidence>
<evidence type="ECO:0000256" key="17">
    <source>
        <dbReference type="SAM" id="MobiDB-lite"/>
    </source>
</evidence>
<evidence type="ECO:0000256" key="14">
    <source>
        <dbReference type="ARBA" id="ARBA00023212"/>
    </source>
</evidence>
<dbReference type="InterPro" id="IPR024743">
    <property type="entry name" value="Dynein_HC_stalk"/>
</dbReference>
<dbReference type="Pfam" id="PF18198">
    <property type="entry name" value="AAA_lid_11"/>
    <property type="match status" value="1"/>
</dbReference>
<feature type="domain" description="Dynein heavy chain linker" evidence="19">
    <location>
        <begin position="1074"/>
        <end position="1490"/>
    </location>
</feature>
<feature type="region of interest" description="Disordered" evidence="17">
    <location>
        <begin position="1"/>
        <end position="58"/>
    </location>
</feature>
<evidence type="ECO:0000256" key="13">
    <source>
        <dbReference type="ARBA" id="ARBA00023175"/>
    </source>
</evidence>
<dbReference type="GO" id="GO:0005874">
    <property type="term" value="C:microtubule"/>
    <property type="evidence" value="ECO:0007669"/>
    <property type="project" value="UniProtKB-KW"/>
</dbReference>
<keyword evidence="10" id="KW-0243">Dynein</keyword>
<evidence type="ECO:0000259" key="23">
    <source>
        <dbReference type="Pfam" id="PF12781"/>
    </source>
</evidence>
<keyword evidence="14" id="KW-0206">Cytoskeleton</keyword>
<dbReference type="Gene3D" id="1.10.8.1220">
    <property type="match status" value="1"/>
</dbReference>
<feature type="domain" description="Dynein heavy chain coiled coil stalk" evidence="21">
    <location>
        <begin position="3010"/>
        <end position="3349"/>
    </location>
</feature>